<gene>
    <name evidence="2" type="ORF">EPUS_05715</name>
</gene>
<evidence type="ECO:0000256" key="1">
    <source>
        <dbReference type="SAM" id="MobiDB-lite"/>
    </source>
</evidence>
<proteinExistence type="predicted"/>
<feature type="compositionally biased region" description="Basic and acidic residues" evidence="1">
    <location>
        <begin position="325"/>
        <end position="334"/>
    </location>
</feature>
<dbReference type="EMBL" id="KE721068">
    <property type="protein sequence ID" value="ERF72661.1"/>
    <property type="molecule type" value="Genomic_DNA"/>
</dbReference>
<feature type="region of interest" description="Disordered" evidence="1">
    <location>
        <begin position="229"/>
        <end position="271"/>
    </location>
</feature>
<dbReference type="GeneID" id="19240663"/>
<dbReference type="OrthoDB" id="4115494at2759"/>
<evidence type="ECO:0000313" key="2">
    <source>
        <dbReference type="EMBL" id="ERF72661.1"/>
    </source>
</evidence>
<protein>
    <submittedName>
        <fullName evidence="2">Uncharacterized protein</fullName>
    </submittedName>
</protein>
<dbReference type="OMA" id="WIERMNY"/>
<dbReference type="eggNOG" id="ENOG502RQVS">
    <property type="taxonomic scope" value="Eukaryota"/>
</dbReference>
<name>U1GLB9_ENDPU</name>
<feature type="region of interest" description="Disordered" evidence="1">
    <location>
        <begin position="318"/>
        <end position="349"/>
    </location>
</feature>
<accession>U1GLB9</accession>
<dbReference type="Proteomes" id="UP000019373">
    <property type="component" value="Unassembled WGS sequence"/>
</dbReference>
<dbReference type="RefSeq" id="XP_007801738.1">
    <property type="nucleotide sequence ID" value="XM_007803547.1"/>
</dbReference>
<organism evidence="2 3">
    <name type="scientific">Endocarpon pusillum (strain Z07020 / HMAS-L-300199)</name>
    <name type="common">Lichen-forming fungus</name>
    <dbReference type="NCBI Taxonomy" id="1263415"/>
    <lineage>
        <taxon>Eukaryota</taxon>
        <taxon>Fungi</taxon>
        <taxon>Dikarya</taxon>
        <taxon>Ascomycota</taxon>
        <taxon>Pezizomycotina</taxon>
        <taxon>Eurotiomycetes</taxon>
        <taxon>Chaetothyriomycetidae</taxon>
        <taxon>Verrucariales</taxon>
        <taxon>Verrucariaceae</taxon>
        <taxon>Endocarpon</taxon>
    </lineage>
</organism>
<dbReference type="AlphaFoldDB" id="U1GLB9"/>
<dbReference type="HOGENOM" id="CLU_066670_0_0_1"/>
<reference evidence="3" key="1">
    <citation type="journal article" date="2014" name="BMC Genomics">
        <title>Genome characteristics reveal the impact of lichenization on lichen-forming fungus Endocarpon pusillum Hedwig (Verrucariales, Ascomycota).</title>
        <authorList>
            <person name="Wang Y.-Y."/>
            <person name="Liu B."/>
            <person name="Zhang X.-Y."/>
            <person name="Zhou Q.-M."/>
            <person name="Zhang T."/>
            <person name="Li H."/>
            <person name="Yu Y.-F."/>
            <person name="Zhang X.-L."/>
            <person name="Hao X.-Y."/>
            <person name="Wang M."/>
            <person name="Wang L."/>
            <person name="Wei J.-C."/>
        </authorList>
    </citation>
    <scope>NUCLEOTIDE SEQUENCE [LARGE SCALE GENOMIC DNA]</scope>
    <source>
        <strain evidence="3">Z07020 / HMAS-L-300199</strain>
    </source>
</reference>
<keyword evidence="3" id="KW-1185">Reference proteome</keyword>
<sequence>MAAIQKMSAAKLASLKHGPTINILFRENDTTDLAMLREGFPKQVATTFSALCRQTFPALAGTSMADISKSPANSVTIIGGRVDAHKAVLSWMLACCEGRGMRPFPYIHRRRFWHYAHALESAEILQIDILCEELWGRMKDIAKLQVHTEDIHAVYSTTEKGYPIRGMIAESIGRALLERRLAARPAYNMLRQDPQLKDFDEDVNQAIARLKKEYAESEQGRAARAEHQAARKAAKEAAQQRFQRRRNNPQKMTTAEVAQHLDVPTESVKSEDDGTFKVTVSTEIIRKGRNGRGQYVALPLRQAGVTAEAYRPAVSEAAPPIAKRATAEKPTERRMHGHKAVPNTTNSQT</sequence>
<evidence type="ECO:0000313" key="3">
    <source>
        <dbReference type="Proteomes" id="UP000019373"/>
    </source>
</evidence>